<sequence>MAGEGLRKLRLLVLVVSVVVLGVDALTHLQMLSEDEQLELNTQLKQLNKPAIKSFKTESGDIIDCVDIYKQPSLDHPLLKNHAIQMKPTTTPKGLIGDTSKVKRLLQDLPNINSCPPGSVPIRRTTREDLIAARSFKPLWSDQATDNLRPSTTIDAAGYHLATLNYRAKVYGAKSQINVWNPIPSVDQYSSARCGCLKALEINRTPYKLVGEYATVQPKVFQNVTRLSTYWTADGYQNTGCYDQLCRGFIQIDSRITPGMPIRPVSTYNGPQYGIPVSIHQRYNCPLVGCEHGELVVQLGDKYIGYWPKGLLPGLENGATTAAWGGEIYSPTTEAGPAMGSGHFPEEGFSKSAFVNQIQVAESSISRGFVDPWVHSSVLFRTNLSVLGSLIGLLKMGAGDIISSLEGQVAAGEEKLIP</sequence>
<evidence type="ECO:0000256" key="1">
    <source>
        <dbReference type="SAM" id="SignalP"/>
    </source>
</evidence>
<dbReference type="Pfam" id="PF03080">
    <property type="entry name" value="Neprosin"/>
    <property type="match status" value="1"/>
</dbReference>
<dbReference type="Proteomes" id="UP001642487">
    <property type="component" value="Chromosome 10"/>
</dbReference>
<gene>
    <name evidence="3" type="ORF">CITCOLO1_LOCUS2596</name>
</gene>
<feature type="chain" id="PRO_5046651321" description="Neprosin PEP catalytic domain-containing protein" evidence="1">
    <location>
        <begin position="26"/>
        <end position="418"/>
    </location>
</feature>
<dbReference type="PANTHER" id="PTHR31589">
    <property type="entry name" value="PROTEIN, PUTATIVE (DUF239)-RELATED-RELATED"/>
    <property type="match status" value="1"/>
</dbReference>
<reference evidence="3 4" key="1">
    <citation type="submission" date="2024-03" db="EMBL/GenBank/DDBJ databases">
        <authorList>
            <person name="Gkanogiannis A."/>
            <person name="Becerra Lopez-Lavalle L."/>
        </authorList>
    </citation>
    <scope>NUCLEOTIDE SEQUENCE [LARGE SCALE GENOMIC DNA]</scope>
</reference>
<dbReference type="PROSITE" id="PS52045">
    <property type="entry name" value="NEPROSIN_PEP_CD"/>
    <property type="match status" value="1"/>
</dbReference>
<dbReference type="InterPro" id="IPR004314">
    <property type="entry name" value="Neprosin"/>
</dbReference>
<evidence type="ECO:0000313" key="4">
    <source>
        <dbReference type="Proteomes" id="UP001642487"/>
    </source>
</evidence>
<feature type="domain" description="Neprosin PEP catalytic" evidence="2">
    <location>
        <begin position="152"/>
        <end position="410"/>
    </location>
</feature>
<keyword evidence="4" id="KW-1185">Reference proteome</keyword>
<feature type="signal peptide" evidence="1">
    <location>
        <begin position="1"/>
        <end position="25"/>
    </location>
</feature>
<evidence type="ECO:0000313" key="3">
    <source>
        <dbReference type="EMBL" id="CAK9310952.1"/>
    </source>
</evidence>
<proteinExistence type="predicted"/>
<keyword evidence="1" id="KW-0732">Signal</keyword>
<dbReference type="InterPro" id="IPR025521">
    <property type="entry name" value="Neprosin_propep"/>
</dbReference>
<protein>
    <recommendedName>
        <fullName evidence="2">Neprosin PEP catalytic domain-containing protein</fullName>
    </recommendedName>
</protein>
<accession>A0ABP0XS18</accession>
<dbReference type="PANTHER" id="PTHR31589:SF235">
    <property type="entry name" value="PROTEIN, PUTATIVE (DUF239)-RELATED"/>
    <property type="match status" value="1"/>
</dbReference>
<dbReference type="Pfam" id="PF14365">
    <property type="entry name" value="Neprosin_AP"/>
    <property type="match status" value="1"/>
</dbReference>
<name>A0ABP0XS18_9ROSI</name>
<evidence type="ECO:0000259" key="2">
    <source>
        <dbReference type="PROSITE" id="PS52045"/>
    </source>
</evidence>
<dbReference type="InterPro" id="IPR053168">
    <property type="entry name" value="Glutamic_endopeptidase"/>
</dbReference>
<organism evidence="3 4">
    <name type="scientific">Citrullus colocynthis</name>
    <name type="common">colocynth</name>
    <dbReference type="NCBI Taxonomy" id="252529"/>
    <lineage>
        <taxon>Eukaryota</taxon>
        <taxon>Viridiplantae</taxon>
        <taxon>Streptophyta</taxon>
        <taxon>Embryophyta</taxon>
        <taxon>Tracheophyta</taxon>
        <taxon>Spermatophyta</taxon>
        <taxon>Magnoliopsida</taxon>
        <taxon>eudicotyledons</taxon>
        <taxon>Gunneridae</taxon>
        <taxon>Pentapetalae</taxon>
        <taxon>rosids</taxon>
        <taxon>fabids</taxon>
        <taxon>Cucurbitales</taxon>
        <taxon>Cucurbitaceae</taxon>
        <taxon>Benincaseae</taxon>
        <taxon>Citrullus</taxon>
    </lineage>
</organism>
<dbReference type="EMBL" id="OZ021744">
    <property type="protein sequence ID" value="CAK9310952.1"/>
    <property type="molecule type" value="Genomic_DNA"/>
</dbReference>